<keyword evidence="5" id="KW-0413">Isomerase</keyword>
<protein>
    <recommendedName>
        <fullName evidence="7">U-box domain-containing protein</fullName>
    </recommendedName>
</protein>
<dbReference type="GO" id="GO:0071218">
    <property type="term" value="P:cellular response to misfolded protein"/>
    <property type="evidence" value="ECO:0007669"/>
    <property type="project" value="TreeGrafter"/>
</dbReference>
<accession>A0AAW0QJI3</accession>
<keyword evidence="4" id="KW-0833">Ubl conjugation pathway</keyword>
<dbReference type="GO" id="GO:0006515">
    <property type="term" value="P:protein quality control for misfolded or incompletely synthesized proteins"/>
    <property type="evidence" value="ECO:0007669"/>
    <property type="project" value="TreeGrafter"/>
</dbReference>
<gene>
    <name evidence="8" type="ORF">PG999_008998</name>
</gene>
<dbReference type="Pfam" id="PF04564">
    <property type="entry name" value="U-box"/>
    <property type="match status" value="1"/>
</dbReference>
<dbReference type="Gene3D" id="1.25.40.10">
    <property type="entry name" value="Tetratricopeptide repeat domain"/>
    <property type="match status" value="1"/>
</dbReference>
<dbReference type="GO" id="GO:0051087">
    <property type="term" value="F:protein-folding chaperone binding"/>
    <property type="evidence" value="ECO:0007669"/>
    <property type="project" value="TreeGrafter"/>
</dbReference>
<reference evidence="8 9" key="1">
    <citation type="submission" date="2023-01" db="EMBL/GenBank/DDBJ databases">
        <title>Analysis of 21 Apiospora genomes using comparative genomics revels a genus with tremendous synthesis potential of carbohydrate active enzymes and secondary metabolites.</title>
        <authorList>
            <person name="Sorensen T."/>
        </authorList>
    </citation>
    <scope>NUCLEOTIDE SEQUENCE [LARGE SCALE GENOMIC DNA]</scope>
    <source>
        <strain evidence="8 9">CBS 117206</strain>
    </source>
</reference>
<dbReference type="Gene3D" id="3.30.40.10">
    <property type="entry name" value="Zinc/RING finger domain, C3HC4 (zinc finger)"/>
    <property type="match status" value="1"/>
</dbReference>
<dbReference type="SMART" id="SM00028">
    <property type="entry name" value="TPR"/>
    <property type="match status" value="3"/>
</dbReference>
<evidence type="ECO:0000313" key="9">
    <source>
        <dbReference type="Proteomes" id="UP001392437"/>
    </source>
</evidence>
<keyword evidence="5" id="KW-0697">Rotamase</keyword>
<dbReference type="GO" id="GO:0005737">
    <property type="term" value="C:cytoplasm"/>
    <property type="evidence" value="ECO:0007669"/>
    <property type="project" value="TreeGrafter"/>
</dbReference>
<dbReference type="Pfam" id="PF13432">
    <property type="entry name" value="TPR_16"/>
    <property type="match status" value="1"/>
</dbReference>
<feature type="domain" description="U-box" evidence="7">
    <location>
        <begin position="216"/>
        <end position="289"/>
    </location>
</feature>
<dbReference type="PANTHER" id="PTHR46803:SF2">
    <property type="entry name" value="E3 UBIQUITIN-PROTEIN LIGASE CHIP"/>
    <property type="match status" value="1"/>
</dbReference>
<evidence type="ECO:0000256" key="6">
    <source>
        <dbReference type="SAM" id="MobiDB-lite"/>
    </source>
</evidence>
<evidence type="ECO:0000256" key="3">
    <source>
        <dbReference type="ARBA" id="ARBA00022737"/>
    </source>
</evidence>
<evidence type="ECO:0000256" key="1">
    <source>
        <dbReference type="ARBA" id="ARBA00000900"/>
    </source>
</evidence>
<dbReference type="SMART" id="SM00504">
    <property type="entry name" value="Ubox"/>
    <property type="match status" value="1"/>
</dbReference>
<dbReference type="InterPro" id="IPR011990">
    <property type="entry name" value="TPR-like_helical_dom_sf"/>
</dbReference>
<sequence>MAGDTVKAGILKTDGNKRFQNGDFVGAESLYSKAIIADDTNPALYTNRAMARLKLSLWDSAIADCLACLKLNGESMKAHYYLAQAYLELRAFDDAVSHASRAREICATTNDKSLAQVTTLVLRCKKDRWDDAEKRRKRAHRELEEDVLAAMRREKEDSLAAMTPPTADAGGNSSPATTTMEDVGDRRQVAEEWDAKMEQLSRVFESARANDDKRREVPEWAIDDITFAFMVDPVITVSGQSYERASIMEHLRRQPTDPLTREPLRPSDLRPNLALRKACEEFLDENGWAVDW</sequence>
<comment type="catalytic activity">
    <reaction evidence="1">
        <text>S-ubiquitinyl-[E2 ubiquitin-conjugating enzyme]-L-cysteine + [acceptor protein]-L-lysine = [E2 ubiquitin-conjugating enzyme]-L-cysteine + N(6)-ubiquitinyl-[acceptor protein]-L-lysine.</text>
        <dbReference type="EC" id="2.3.2.27"/>
    </reaction>
</comment>
<evidence type="ECO:0000256" key="4">
    <source>
        <dbReference type="ARBA" id="ARBA00022786"/>
    </source>
</evidence>
<dbReference type="PROSITE" id="PS51698">
    <property type="entry name" value="U_BOX"/>
    <property type="match status" value="1"/>
</dbReference>
<keyword evidence="3" id="KW-0677">Repeat</keyword>
<proteinExistence type="predicted"/>
<feature type="region of interest" description="Disordered" evidence="6">
    <location>
        <begin position="157"/>
        <end position="183"/>
    </location>
</feature>
<feature type="compositionally biased region" description="Polar residues" evidence="6">
    <location>
        <begin position="171"/>
        <end position="180"/>
    </location>
</feature>
<dbReference type="GO" id="GO:0045862">
    <property type="term" value="P:positive regulation of proteolysis"/>
    <property type="evidence" value="ECO:0007669"/>
    <property type="project" value="TreeGrafter"/>
</dbReference>
<name>A0AAW0QJI3_9PEZI</name>
<dbReference type="SUPFAM" id="SSF48452">
    <property type="entry name" value="TPR-like"/>
    <property type="match status" value="1"/>
</dbReference>
<dbReference type="GO" id="GO:0061630">
    <property type="term" value="F:ubiquitin protein ligase activity"/>
    <property type="evidence" value="ECO:0007669"/>
    <property type="project" value="UniProtKB-EC"/>
</dbReference>
<dbReference type="AlphaFoldDB" id="A0AAW0QJI3"/>
<dbReference type="GO" id="GO:0043161">
    <property type="term" value="P:proteasome-mediated ubiquitin-dependent protein catabolic process"/>
    <property type="evidence" value="ECO:0007669"/>
    <property type="project" value="TreeGrafter"/>
</dbReference>
<dbReference type="EMBL" id="JAQQWP010000008">
    <property type="protein sequence ID" value="KAK8105639.1"/>
    <property type="molecule type" value="Genomic_DNA"/>
</dbReference>
<dbReference type="Proteomes" id="UP001392437">
    <property type="component" value="Unassembled WGS sequence"/>
</dbReference>
<evidence type="ECO:0000259" key="7">
    <source>
        <dbReference type="PROSITE" id="PS51698"/>
    </source>
</evidence>
<dbReference type="InterPro" id="IPR013083">
    <property type="entry name" value="Znf_RING/FYVE/PHD"/>
</dbReference>
<evidence type="ECO:0000256" key="2">
    <source>
        <dbReference type="ARBA" id="ARBA00022679"/>
    </source>
</evidence>
<evidence type="ECO:0000313" key="8">
    <source>
        <dbReference type="EMBL" id="KAK8105639.1"/>
    </source>
</evidence>
<organism evidence="8 9">
    <name type="scientific">Apiospora kogelbergensis</name>
    <dbReference type="NCBI Taxonomy" id="1337665"/>
    <lineage>
        <taxon>Eukaryota</taxon>
        <taxon>Fungi</taxon>
        <taxon>Dikarya</taxon>
        <taxon>Ascomycota</taxon>
        <taxon>Pezizomycotina</taxon>
        <taxon>Sordariomycetes</taxon>
        <taxon>Xylariomycetidae</taxon>
        <taxon>Amphisphaeriales</taxon>
        <taxon>Apiosporaceae</taxon>
        <taxon>Apiospora</taxon>
    </lineage>
</organism>
<comment type="caution">
    <text evidence="8">The sequence shown here is derived from an EMBL/GenBank/DDBJ whole genome shotgun (WGS) entry which is preliminary data.</text>
</comment>
<evidence type="ECO:0000256" key="5">
    <source>
        <dbReference type="ARBA" id="ARBA00023110"/>
    </source>
</evidence>
<dbReference type="InterPro" id="IPR019734">
    <property type="entry name" value="TPR_rpt"/>
</dbReference>
<dbReference type="GO" id="GO:0000209">
    <property type="term" value="P:protein polyubiquitination"/>
    <property type="evidence" value="ECO:0007669"/>
    <property type="project" value="TreeGrafter"/>
</dbReference>
<keyword evidence="9" id="KW-1185">Reference proteome</keyword>
<dbReference type="PANTHER" id="PTHR46803">
    <property type="entry name" value="E3 UBIQUITIN-PROTEIN LIGASE CHIP"/>
    <property type="match status" value="1"/>
</dbReference>
<dbReference type="InterPro" id="IPR003613">
    <property type="entry name" value="Ubox_domain"/>
</dbReference>
<dbReference type="GO" id="GO:0003755">
    <property type="term" value="F:peptidyl-prolyl cis-trans isomerase activity"/>
    <property type="evidence" value="ECO:0007669"/>
    <property type="project" value="UniProtKB-KW"/>
</dbReference>
<dbReference type="SUPFAM" id="SSF57850">
    <property type="entry name" value="RING/U-box"/>
    <property type="match status" value="1"/>
</dbReference>
<keyword evidence="2" id="KW-0808">Transferase</keyword>